<dbReference type="EMBL" id="MU859426">
    <property type="protein sequence ID" value="KAK3947062.1"/>
    <property type="molecule type" value="Genomic_DNA"/>
</dbReference>
<evidence type="ECO:0000256" key="1">
    <source>
        <dbReference type="SAM" id="MobiDB-lite"/>
    </source>
</evidence>
<evidence type="ECO:0000313" key="2">
    <source>
        <dbReference type="EMBL" id="KAK3947062.1"/>
    </source>
</evidence>
<gene>
    <name evidence="2" type="ORF">QBC32DRAFT_103023</name>
</gene>
<evidence type="ECO:0000313" key="3">
    <source>
        <dbReference type="Proteomes" id="UP001303222"/>
    </source>
</evidence>
<organism evidence="2 3">
    <name type="scientific">Pseudoneurospora amorphoporcata</name>
    <dbReference type="NCBI Taxonomy" id="241081"/>
    <lineage>
        <taxon>Eukaryota</taxon>
        <taxon>Fungi</taxon>
        <taxon>Dikarya</taxon>
        <taxon>Ascomycota</taxon>
        <taxon>Pezizomycotina</taxon>
        <taxon>Sordariomycetes</taxon>
        <taxon>Sordariomycetidae</taxon>
        <taxon>Sordariales</taxon>
        <taxon>Sordariaceae</taxon>
        <taxon>Pseudoneurospora</taxon>
    </lineage>
</organism>
<proteinExistence type="predicted"/>
<accession>A0AAN6NJN1</accession>
<sequence length="328" mass="37612">MDPSRSSDERPFPSLKELQDAGVSRVIYTPASQRLYWRFDGIFPTAISVMKNAKGAQDDLEPFFNPDTGTWHEISQLPLTEPKISSLEVSVFDLEGERWERDWAEWHEYHHGATWESVASAEDHTTHHGQGGDGPAPIRGQQERVKYGDLNDDVRRKWDLQKKEDGTWTEDSGEEILIRCCGEDRPLQYKQDPKLVVTAGSSEEDFVTVRDFVSAIHPWLMGLRDDIFKARIVSRERPYYGGPPEEAAWMVGLHVSLHCSRPLEIEEKREWVRDHTRFTPDPSSHPSHSKMIEKIRADIAEKRKLRNDGVLLPFKRTEGSRSSPQPSG</sequence>
<reference evidence="2" key="2">
    <citation type="submission" date="2023-06" db="EMBL/GenBank/DDBJ databases">
        <authorList>
            <consortium name="Lawrence Berkeley National Laboratory"/>
            <person name="Mondo S.J."/>
            <person name="Hensen N."/>
            <person name="Bonometti L."/>
            <person name="Westerberg I."/>
            <person name="Brannstrom I.O."/>
            <person name="Guillou S."/>
            <person name="Cros-Aarteil S."/>
            <person name="Calhoun S."/>
            <person name="Haridas S."/>
            <person name="Kuo A."/>
            <person name="Pangilinan J."/>
            <person name="Riley R."/>
            <person name="Labutti K."/>
            <person name="Andreopoulos B."/>
            <person name="Lipzen A."/>
            <person name="Chen C."/>
            <person name="Yanf M."/>
            <person name="Daum C."/>
            <person name="Ng V."/>
            <person name="Clum A."/>
            <person name="Steindorff A."/>
            <person name="Ohm R."/>
            <person name="Martin F."/>
            <person name="Silar P."/>
            <person name="Natvig D."/>
            <person name="Lalanne C."/>
            <person name="Gautier V."/>
            <person name="Ament-Velasquez S.L."/>
            <person name="Kruys A."/>
            <person name="Hutchinson M.I."/>
            <person name="Powell A.J."/>
            <person name="Barry K."/>
            <person name="Miller A.N."/>
            <person name="Grigoriev I.V."/>
            <person name="Debuchy R."/>
            <person name="Gladieux P."/>
            <person name="Thoren M.H."/>
            <person name="Johannesson H."/>
        </authorList>
    </citation>
    <scope>NUCLEOTIDE SEQUENCE</scope>
    <source>
        <strain evidence="2">CBS 626.80</strain>
    </source>
</reference>
<dbReference type="AlphaFoldDB" id="A0AAN6NJN1"/>
<dbReference type="Proteomes" id="UP001303222">
    <property type="component" value="Unassembled WGS sequence"/>
</dbReference>
<feature type="region of interest" description="Disordered" evidence="1">
    <location>
        <begin position="121"/>
        <end position="141"/>
    </location>
</feature>
<reference evidence="2" key="1">
    <citation type="journal article" date="2023" name="Mol. Phylogenet. Evol.">
        <title>Genome-scale phylogeny and comparative genomics of the fungal order Sordariales.</title>
        <authorList>
            <person name="Hensen N."/>
            <person name="Bonometti L."/>
            <person name="Westerberg I."/>
            <person name="Brannstrom I.O."/>
            <person name="Guillou S."/>
            <person name="Cros-Aarteil S."/>
            <person name="Calhoun S."/>
            <person name="Haridas S."/>
            <person name="Kuo A."/>
            <person name="Mondo S."/>
            <person name="Pangilinan J."/>
            <person name="Riley R."/>
            <person name="LaButti K."/>
            <person name="Andreopoulos B."/>
            <person name="Lipzen A."/>
            <person name="Chen C."/>
            <person name="Yan M."/>
            <person name="Daum C."/>
            <person name="Ng V."/>
            <person name="Clum A."/>
            <person name="Steindorff A."/>
            <person name="Ohm R.A."/>
            <person name="Martin F."/>
            <person name="Silar P."/>
            <person name="Natvig D.O."/>
            <person name="Lalanne C."/>
            <person name="Gautier V."/>
            <person name="Ament-Velasquez S.L."/>
            <person name="Kruys A."/>
            <person name="Hutchinson M.I."/>
            <person name="Powell A.J."/>
            <person name="Barry K."/>
            <person name="Miller A.N."/>
            <person name="Grigoriev I.V."/>
            <person name="Debuchy R."/>
            <person name="Gladieux P."/>
            <person name="Hiltunen Thoren M."/>
            <person name="Johannesson H."/>
        </authorList>
    </citation>
    <scope>NUCLEOTIDE SEQUENCE</scope>
    <source>
        <strain evidence="2">CBS 626.80</strain>
    </source>
</reference>
<protein>
    <submittedName>
        <fullName evidence="2">Uncharacterized protein</fullName>
    </submittedName>
</protein>
<keyword evidence="3" id="KW-1185">Reference proteome</keyword>
<comment type="caution">
    <text evidence="2">The sequence shown here is derived from an EMBL/GenBank/DDBJ whole genome shotgun (WGS) entry which is preliminary data.</text>
</comment>
<name>A0AAN6NJN1_9PEZI</name>